<gene>
    <name evidence="1" type="ORF">SAMN05421540_104113</name>
</gene>
<proteinExistence type="predicted"/>
<dbReference type="RefSeq" id="WP_200796264.1">
    <property type="nucleotide sequence ID" value="NZ_FNQF01000004.1"/>
</dbReference>
<dbReference type="EMBL" id="FNQF01000004">
    <property type="protein sequence ID" value="SEA24294.1"/>
    <property type="molecule type" value="Genomic_DNA"/>
</dbReference>
<evidence type="ECO:0000313" key="1">
    <source>
        <dbReference type="EMBL" id="SEA24294.1"/>
    </source>
</evidence>
<dbReference type="Proteomes" id="UP000198820">
    <property type="component" value="Unassembled WGS sequence"/>
</dbReference>
<dbReference type="STRING" id="908615.SAMN05421540_104113"/>
<keyword evidence="2" id="KW-1185">Reference proteome</keyword>
<sequence length="79" mass="8981">MEGFVGIFKFILKNQGTDTVATKVPIEGDLNKVDSKVWPTITNIFKNAWISAFTESVDSEIEFKDVLDKGKEEEKKEKK</sequence>
<reference evidence="1 2" key="1">
    <citation type="submission" date="2016-10" db="EMBL/GenBank/DDBJ databases">
        <authorList>
            <person name="de Groot N.N."/>
        </authorList>
    </citation>
    <scope>NUCLEOTIDE SEQUENCE [LARGE SCALE GENOMIC DNA]</scope>
    <source>
        <strain evidence="1 2">DSM 23581</strain>
    </source>
</reference>
<dbReference type="AlphaFoldDB" id="A0A1H3ZLY4"/>
<organism evidence="1 2">
    <name type="scientific">Psychroflexus halocasei</name>
    <dbReference type="NCBI Taxonomy" id="908615"/>
    <lineage>
        <taxon>Bacteria</taxon>
        <taxon>Pseudomonadati</taxon>
        <taxon>Bacteroidota</taxon>
        <taxon>Flavobacteriia</taxon>
        <taxon>Flavobacteriales</taxon>
        <taxon>Flavobacteriaceae</taxon>
        <taxon>Psychroflexus</taxon>
    </lineage>
</organism>
<accession>A0A1H3ZLY4</accession>
<name>A0A1H3ZLY4_9FLAO</name>
<protein>
    <submittedName>
        <fullName evidence="1">Uncharacterized protein</fullName>
    </submittedName>
</protein>
<evidence type="ECO:0000313" key="2">
    <source>
        <dbReference type="Proteomes" id="UP000198820"/>
    </source>
</evidence>